<gene>
    <name evidence="1" type="ORF">CMV_023005</name>
</gene>
<organism evidence="1 2">
    <name type="scientific">Castanea mollissima</name>
    <name type="common">Chinese chestnut</name>
    <dbReference type="NCBI Taxonomy" id="60419"/>
    <lineage>
        <taxon>Eukaryota</taxon>
        <taxon>Viridiplantae</taxon>
        <taxon>Streptophyta</taxon>
        <taxon>Embryophyta</taxon>
        <taxon>Tracheophyta</taxon>
        <taxon>Spermatophyta</taxon>
        <taxon>Magnoliopsida</taxon>
        <taxon>eudicotyledons</taxon>
        <taxon>Gunneridae</taxon>
        <taxon>Pentapetalae</taxon>
        <taxon>rosids</taxon>
        <taxon>fabids</taxon>
        <taxon>Fagales</taxon>
        <taxon>Fagaceae</taxon>
        <taxon>Castanea</taxon>
    </lineage>
</organism>
<reference evidence="1" key="1">
    <citation type="submission" date="2020-03" db="EMBL/GenBank/DDBJ databases">
        <title>Castanea mollissima Vanexum genome sequencing.</title>
        <authorList>
            <person name="Staton M."/>
        </authorList>
    </citation>
    <scope>NUCLEOTIDE SEQUENCE</scope>
    <source>
        <tissue evidence="1">Leaf</tissue>
    </source>
</reference>
<name>A0A8J4QS54_9ROSI</name>
<keyword evidence="2" id="KW-1185">Reference proteome</keyword>
<accession>A0A8J4QS54</accession>
<dbReference type="EMBL" id="JRKL02004995">
    <property type="protein sequence ID" value="KAF3951331.1"/>
    <property type="molecule type" value="Genomic_DNA"/>
</dbReference>
<comment type="caution">
    <text evidence="1">The sequence shown here is derived from an EMBL/GenBank/DDBJ whole genome shotgun (WGS) entry which is preliminary data.</text>
</comment>
<dbReference type="AlphaFoldDB" id="A0A8J4QS54"/>
<evidence type="ECO:0000313" key="2">
    <source>
        <dbReference type="Proteomes" id="UP000737018"/>
    </source>
</evidence>
<dbReference type="Proteomes" id="UP000737018">
    <property type="component" value="Unassembled WGS sequence"/>
</dbReference>
<sequence>HQNWADCIKWLIRVILCQSGTVALLKFVFAGPSKKPSNSSCTSNPRLHLRHQLKERCSFAKQLINIKLSTSFSFVPPRR</sequence>
<evidence type="ECO:0000313" key="1">
    <source>
        <dbReference type="EMBL" id="KAF3951331.1"/>
    </source>
</evidence>
<feature type="non-terminal residue" evidence="1">
    <location>
        <position position="1"/>
    </location>
</feature>
<proteinExistence type="predicted"/>
<protein>
    <submittedName>
        <fullName evidence="1">Uncharacterized protein</fullName>
    </submittedName>
</protein>